<evidence type="ECO:0000256" key="6">
    <source>
        <dbReference type="ARBA" id="ARBA00023004"/>
    </source>
</evidence>
<keyword evidence="3 11" id="KW-1134">Transmembrane beta strand</keyword>
<evidence type="ECO:0000256" key="10">
    <source>
        <dbReference type="ARBA" id="ARBA00023237"/>
    </source>
</evidence>
<dbReference type="Pfam" id="PF07715">
    <property type="entry name" value="Plug"/>
    <property type="match status" value="1"/>
</dbReference>
<keyword evidence="6" id="KW-0408">Iron</keyword>
<reference evidence="15 16" key="1">
    <citation type="submission" date="2019-08" db="EMBL/GenBank/DDBJ databases">
        <title>Parahaliea maris sp. nov., isolated from the surface seawater.</title>
        <authorList>
            <person name="Liu Y."/>
        </authorList>
    </citation>
    <scope>NUCLEOTIDE SEQUENCE [LARGE SCALE GENOMIC DNA]</scope>
    <source>
        <strain evidence="15 16">HSLHS9</strain>
    </source>
</reference>
<protein>
    <submittedName>
        <fullName evidence="15">TonB-dependent receptor plug domain-containing protein</fullName>
    </submittedName>
</protein>
<dbReference type="InterPro" id="IPR012910">
    <property type="entry name" value="Plug_dom"/>
</dbReference>
<comment type="caution">
    <text evidence="15">The sequence shown here is derived from an EMBL/GenBank/DDBJ whole genome shotgun (WGS) entry which is preliminary data.</text>
</comment>
<name>A0A5C8ZU09_9GAMM</name>
<dbReference type="InterPro" id="IPR000531">
    <property type="entry name" value="Beta-barrel_TonB"/>
</dbReference>
<keyword evidence="9 11" id="KW-0472">Membrane</keyword>
<evidence type="ECO:0000256" key="11">
    <source>
        <dbReference type="PROSITE-ProRule" id="PRU01360"/>
    </source>
</evidence>
<dbReference type="EMBL" id="VRZA01000005">
    <property type="protein sequence ID" value="TXS91978.1"/>
    <property type="molecule type" value="Genomic_DNA"/>
</dbReference>
<evidence type="ECO:0000313" key="16">
    <source>
        <dbReference type="Proteomes" id="UP000321039"/>
    </source>
</evidence>
<evidence type="ECO:0000256" key="4">
    <source>
        <dbReference type="ARBA" id="ARBA00022496"/>
    </source>
</evidence>
<dbReference type="InterPro" id="IPR039426">
    <property type="entry name" value="TonB-dep_rcpt-like"/>
</dbReference>
<evidence type="ECO:0000256" key="2">
    <source>
        <dbReference type="ARBA" id="ARBA00022448"/>
    </source>
</evidence>
<sequence length="817" mass="88153">MNLFSGSLRQLLVAGGGLVFVAAQSGGAAAQEDSDNAQVGLEEVIITARKRTETVLEVPLSVQAFSADQIEAAGLTELESLATMTPNLDFQNMGNGQPGRFNPGIRFRGMEVQASGPTNQTGGFFVDGVPVAAGGSSVSFTDIARVEVIRGPQPVYFGRGTFGGAINYTTVDPGEEFSGKISAGYSPTFGSNDFSAYVEGTLVEDLTARFTVYSNTAGAPFTASDGGKLGEENTQGASLIFNFTPGDNLKVKARVAYSEDDDGAPSTTYVPFRLTSNTPAGTPISVLTTEGVVDTAFAKPWYVGDLPETEVDANSNFYNFVGSDGVFYNSGELLADTIAADGGSLPGPGVDGVGLRTDLLVTSLAIDYDLNDAITLSGLFGYNERETTVIKDSDSYAAPTWLTATGLDLESWTAEGRINYDNGGALRVMGGVNYASLDQYGDMDGGYNVFDGYFGTLAVGRLASNLEIATVETLGVFGSVEYDLFSWLTATAELRYQEDTKKDSSGWFNGTIDGEEVEQTFEDWLPRFILSATPFEGANLYVSYAESTLPGSKNNSLDRKTPEEKAEIAQLYGIETFIPKDELKAYELGWKQSLLDGNMWISAIGFYQEWEGMKSSVVYAYVPTVTPNNGPSFLGATVAGSSTQEGIELEANWRVNANLVVHGAYGYVKSEFDEFFGSSINSVIGLPTGTNYLANGKTLPRSPEHSAAMSATWTDQLVEDWDYYVRGDLMYRGETYTDELNLTTLEAYTLANLRLGIERDDGLMFELYCNNCADEEGWATGRRYTDLGENPNFFVNQGMVVDPITPREYGVRFSYGF</sequence>
<keyword evidence="4" id="KW-0410">Iron transport</keyword>
<comment type="subcellular location">
    <subcellularLocation>
        <location evidence="1 11">Cell outer membrane</location>
        <topology evidence="1 11">Multi-pass membrane protein</topology>
    </subcellularLocation>
</comment>
<evidence type="ECO:0000256" key="7">
    <source>
        <dbReference type="ARBA" id="ARBA00023065"/>
    </source>
</evidence>
<keyword evidence="7" id="KW-0406">Ion transport</keyword>
<dbReference type="SUPFAM" id="SSF56935">
    <property type="entry name" value="Porins"/>
    <property type="match status" value="1"/>
</dbReference>
<evidence type="ECO:0000256" key="5">
    <source>
        <dbReference type="ARBA" id="ARBA00022692"/>
    </source>
</evidence>
<organism evidence="15 16">
    <name type="scientific">Parahaliea maris</name>
    <dbReference type="NCBI Taxonomy" id="2716870"/>
    <lineage>
        <taxon>Bacteria</taxon>
        <taxon>Pseudomonadati</taxon>
        <taxon>Pseudomonadota</taxon>
        <taxon>Gammaproteobacteria</taxon>
        <taxon>Cellvibrionales</taxon>
        <taxon>Halieaceae</taxon>
        <taxon>Parahaliea</taxon>
    </lineage>
</organism>
<dbReference type="RefSeq" id="WP_148069217.1">
    <property type="nucleotide sequence ID" value="NZ_VRZA01000005.1"/>
</dbReference>
<evidence type="ECO:0000256" key="9">
    <source>
        <dbReference type="ARBA" id="ARBA00023136"/>
    </source>
</evidence>
<dbReference type="InterPro" id="IPR036942">
    <property type="entry name" value="Beta-barrel_TonB_sf"/>
</dbReference>
<gene>
    <name evidence="15" type="ORF">FV139_14730</name>
</gene>
<evidence type="ECO:0000256" key="12">
    <source>
        <dbReference type="RuleBase" id="RU003357"/>
    </source>
</evidence>
<keyword evidence="2 11" id="KW-0813">Transport</keyword>
<keyword evidence="16" id="KW-1185">Reference proteome</keyword>
<evidence type="ECO:0000313" key="15">
    <source>
        <dbReference type="EMBL" id="TXS91978.1"/>
    </source>
</evidence>
<dbReference type="GO" id="GO:0009279">
    <property type="term" value="C:cell outer membrane"/>
    <property type="evidence" value="ECO:0007669"/>
    <property type="project" value="UniProtKB-SubCell"/>
</dbReference>
<dbReference type="PANTHER" id="PTHR32552">
    <property type="entry name" value="FERRICHROME IRON RECEPTOR-RELATED"/>
    <property type="match status" value="1"/>
</dbReference>
<proteinExistence type="inferred from homology"/>
<accession>A0A5C8ZU09</accession>
<feature type="domain" description="TonB-dependent receptor-like beta-barrel" evidence="13">
    <location>
        <begin position="313"/>
        <end position="771"/>
    </location>
</feature>
<keyword evidence="15" id="KW-0675">Receptor</keyword>
<keyword evidence="5 11" id="KW-0812">Transmembrane</keyword>
<dbReference type="AlphaFoldDB" id="A0A5C8ZU09"/>
<evidence type="ECO:0000256" key="8">
    <source>
        <dbReference type="ARBA" id="ARBA00023077"/>
    </source>
</evidence>
<keyword evidence="8 12" id="KW-0798">TonB box</keyword>
<evidence type="ECO:0000259" key="14">
    <source>
        <dbReference type="Pfam" id="PF07715"/>
    </source>
</evidence>
<dbReference type="Pfam" id="PF00593">
    <property type="entry name" value="TonB_dep_Rec_b-barrel"/>
    <property type="match status" value="1"/>
</dbReference>
<evidence type="ECO:0000259" key="13">
    <source>
        <dbReference type="Pfam" id="PF00593"/>
    </source>
</evidence>
<evidence type="ECO:0000256" key="3">
    <source>
        <dbReference type="ARBA" id="ARBA00022452"/>
    </source>
</evidence>
<dbReference type="GO" id="GO:0006826">
    <property type="term" value="P:iron ion transport"/>
    <property type="evidence" value="ECO:0007669"/>
    <property type="project" value="UniProtKB-KW"/>
</dbReference>
<comment type="similarity">
    <text evidence="11 12">Belongs to the TonB-dependent receptor family.</text>
</comment>
<feature type="domain" description="TonB-dependent receptor plug" evidence="14">
    <location>
        <begin position="56"/>
        <end position="165"/>
    </location>
</feature>
<dbReference type="Gene3D" id="2.40.170.20">
    <property type="entry name" value="TonB-dependent receptor, beta-barrel domain"/>
    <property type="match status" value="2"/>
</dbReference>
<dbReference type="Proteomes" id="UP000321039">
    <property type="component" value="Unassembled WGS sequence"/>
</dbReference>
<dbReference type="PANTHER" id="PTHR32552:SF81">
    <property type="entry name" value="TONB-DEPENDENT OUTER MEMBRANE RECEPTOR"/>
    <property type="match status" value="1"/>
</dbReference>
<keyword evidence="10 11" id="KW-0998">Cell outer membrane</keyword>
<evidence type="ECO:0000256" key="1">
    <source>
        <dbReference type="ARBA" id="ARBA00004571"/>
    </source>
</evidence>
<dbReference type="PROSITE" id="PS52016">
    <property type="entry name" value="TONB_DEPENDENT_REC_3"/>
    <property type="match status" value="1"/>
</dbReference>